<sequence>CESEHCLAEIPTDGHLEAQKMAEGYPSMY</sequence>
<comment type="caution">
    <text evidence="1">The sequence shown here is derived from an EMBL/GenBank/DDBJ whole genome shotgun (WGS) entry which is preliminary data.</text>
</comment>
<dbReference type="Proteomes" id="UP000499080">
    <property type="component" value="Unassembled WGS sequence"/>
</dbReference>
<protein>
    <submittedName>
        <fullName evidence="1">Uncharacterized protein</fullName>
    </submittedName>
</protein>
<reference evidence="1 2" key="1">
    <citation type="journal article" date="2019" name="Sci. Rep.">
        <title>Orb-weaving spider Araneus ventricosus genome elucidates the spidroin gene catalogue.</title>
        <authorList>
            <person name="Kono N."/>
            <person name="Nakamura H."/>
            <person name="Ohtoshi R."/>
            <person name="Moran D.A.P."/>
            <person name="Shinohara A."/>
            <person name="Yoshida Y."/>
            <person name="Fujiwara M."/>
            <person name="Mori M."/>
            <person name="Tomita M."/>
            <person name="Arakawa K."/>
        </authorList>
    </citation>
    <scope>NUCLEOTIDE SEQUENCE [LARGE SCALE GENOMIC DNA]</scope>
</reference>
<keyword evidence="2" id="KW-1185">Reference proteome</keyword>
<accession>A0A4Y1ZNZ6</accession>
<organism evidence="1 2">
    <name type="scientific">Araneus ventricosus</name>
    <name type="common">Orbweaver spider</name>
    <name type="synonym">Epeira ventricosa</name>
    <dbReference type="NCBI Taxonomy" id="182803"/>
    <lineage>
        <taxon>Eukaryota</taxon>
        <taxon>Metazoa</taxon>
        <taxon>Ecdysozoa</taxon>
        <taxon>Arthropoda</taxon>
        <taxon>Chelicerata</taxon>
        <taxon>Arachnida</taxon>
        <taxon>Araneae</taxon>
        <taxon>Araneomorphae</taxon>
        <taxon>Entelegynae</taxon>
        <taxon>Araneoidea</taxon>
        <taxon>Araneidae</taxon>
        <taxon>Araneus</taxon>
    </lineage>
</organism>
<evidence type="ECO:0000313" key="2">
    <source>
        <dbReference type="Proteomes" id="UP000499080"/>
    </source>
</evidence>
<feature type="non-terminal residue" evidence="1">
    <location>
        <position position="1"/>
    </location>
</feature>
<dbReference type="EMBL" id="BGPR01151355">
    <property type="protein sequence ID" value="GBL58750.1"/>
    <property type="molecule type" value="Genomic_DNA"/>
</dbReference>
<proteinExistence type="predicted"/>
<evidence type="ECO:0000313" key="1">
    <source>
        <dbReference type="EMBL" id="GBL58750.1"/>
    </source>
</evidence>
<name>A0A4Y1ZNZ6_ARAVE</name>
<dbReference type="AlphaFoldDB" id="A0A4Y1ZNZ6"/>
<gene>
    <name evidence="1" type="ORF">AVEN_263089_1</name>
</gene>